<feature type="domain" description="Response regulatory" evidence="8">
    <location>
        <begin position="47"/>
        <end position="161"/>
    </location>
</feature>
<keyword evidence="5" id="KW-0804">Transcription</keyword>
<dbReference type="SUPFAM" id="SSF52172">
    <property type="entry name" value="CheY-like"/>
    <property type="match status" value="1"/>
</dbReference>
<dbReference type="SMART" id="SM00862">
    <property type="entry name" value="Trans_reg_C"/>
    <property type="match status" value="1"/>
</dbReference>
<dbReference type="CDD" id="cd00383">
    <property type="entry name" value="trans_reg_C"/>
    <property type="match status" value="1"/>
</dbReference>
<dbReference type="GO" id="GO:0032993">
    <property type="term" value="C:protein-DNA complex"/>
    <property type="evidence" value="ECO:0007669"/>
    <property type="project" value="TreeGrafter"/>
</dbReference>
<evidence type="ECO:0000256" key="6">
    <source>
        <dbReference type="PROSITE-ProRule" id="PRU00169"/>
    </source>
</evidence>
<evidence type="ECO:0000313" key="11">
    <source>
        <dbReference type="Proteomes" id="UP000002968"/>
    </source>
</evidence>
<protein>
    <submittedName>
        <fullName evidence="10">DNA-binding response regulator TrcR</fullName>
    </submittedName>
</protein>
<gene>
    <name evidence="10" type="ORF">SSRG_01151</name>
</gene>
<dbReference type="HOGENOM" id="CLU_000445_30_1_11"/>
<dbReference type="SUPFAM" id="SSF46894">
    <property type="entry name" value="C-terminal effector domain of the bipartite response regulators"/>
    <property type="match status" value="1"/>
</dbReference>
<organism evidence="10 11">
    <name type="scientific">Streptomyces griseoflavus Tu4000</name>
    <dbReference type="NCBI Taxonomy" id="467200"/>
    <lineage>
        <taxon>Bacteria</taxon>
        <taxon>Bacillati</taxon>
        <taxon>Actinomycetota</taxon>
        <taxon>Actinomycetes</taxon>
        <taxon>Kitasatosporales</taxon>
        <taxon>Streptomycetaceae</taxon>
        <taxon>Streptomyces</taxon>
    </lineage>
</organism>
<accession>D9XXE5</accession>
<dbReference type="eggNOG" id="COG0745">
    <property type="taxonomic scope" value="Bacteria"/>
</dbReference>
<feature type="modified residue" description="4-aspartylphosphate" evidence="6">
    <location>
        <position position="96"/>
    </location>
</feature>
<dbReference type="Pfam" id="PF00486">
    <property type="entry name" value="Trans_reg_C"/>
    <property type="match status" value="1"/>
</dbReference>
<dbReference type="InterPro" id="IPR039420">
    <property type="entry name" value="WalR-like"/>
</dbReference>
<dbReference type="GO" id="GO:0006355">
    <property type="term" value="P:regulation of DNA-templated transcription"/>
    <property type="evidence" value="ECO:0007669"/>
    <property type="project" value="InterPro"/>
</dbReference>
<dbReference type="GO" id="GO:0005829">
    <property type="term" value="C:cytosol"/>
    <property type="evidence" value="ECO:0007669"/>
    <property type="project" value="TreeGrafter"/>
</dbReference>
<evidence type="ECO:0000256" key="5">
    <source>
        <dbReference type="ARBA" id="ARBA00023163"/>
    </source>
</evidence>
<sequence length="271" mass="30083">MGHRAWSQALSISCRPAFKWLSIGPRSRTASGAGSGVPQYGRVEKVRLLVVDDDPPIADLVATVARYEGWEAVTANTGEDALRRAAEFRPDIVVLDLMLPDVDGFGVLDRLRRSGTMVPVVFLTARDGVADRVAGLTRGGDDYLVKPFAVEELMARLRTVLRRSAGPGFQRSVLRVGDLTMDEDTREVRRGGRTLSLTPTEYEVLRYLMRRSPTVLTKAQILDHVWEYGFGGRSNVVELVVSRLRRKLDDTGEPLIQTVRGFGYVIRQAAE</sequence>
<dbReference type="AlphaFoldDB" id="D9XXE5"/>
<keyword evidence="2" id="KW-0902">Two-component regulatory system</keyword>
<dbReference type="GO" id="GO:0000156">
    <property type="term" value="F:phosphorelay response regulator activity"/>
    <property type="evidence" value="ECO:0007669"/>
    <property type="project" value="TreeGrafter"/>
</dbReference>
<dbReference type="PROSITE" id="PS51755">
    <property type="entry name" value="OMPR_PHOB"/>
    <property type="match status" value="1"/>
</dbReference>
<dbReference type="Gene3D" id="6.10.250.690">
    <property type="match status" value="1"/>
</dbReference>
<dbReference type="InterPro" id="IPR001867">
    <property type="entry name" value="OmpR/PhoB-type_DNA-bd"/>
</dbReference>
<keyword evidence="1 6" id="KW-0597">Phosphoprotein</keyword>
<evidence type="ECO:0000256" key="2">
    <source>
        <dbReference type="ARBA" id="ARBA00023012"/>
    </source>
</evidence>
<proteinExistence type="predicted"/>
<dbReference type="SMART" id="SM00448">
    <property type="entry name" value="REC"/>
    <property type="match status" value="1"/>
</dbReference>
<evidence type="ECO:0000256" key="1">
    <source>
        <dbReference type="ARBA" id="ARBA00022553"/>
    </source>
</evidence>
<dbReference type="InterPro" id="IPR001789">
    <property type="entry name" value="Sig_transdc_resp-reg_receiver"/>
</dbReference>
<dbReference type="PANTHER" id="PTHR48111">
    <property type="entry name" value="REGULATOR OF RPOS"/>
    <property type="match status" value="1"/>
</dbReference>
<dbReference type="GO" id="GO:0000976">
    <property type="term" value="F:transcription cis-regulatory region binding"/>
    <property type="evidence" value="ECO:0007669"/>
    <property type="project" value="TreeGrafter"/>
</dbReference>
<reference evidence="10" key="1">
    <citation type="submission" date="2009-02" db="EMBL/GenBank/DDBJ databases">
        <title>Annotation of Streptomyces griseoflavus strain Tu4000.</title>
        <authorList>
            <consortium name="The Broad Institute Genome Sequencing Platform"/>
            <consortium name="Broad Institute Microbial Sequencing Center"/>
            <person name="Fischbach M."/>
            <person name="Godfrey P."/>
            <person name="Ward D."/>
            <person name="Young S."/>
            <person name="Zeng Q."/>
            <person name="Koehrsen M."/>
            <person name="Alvarado L."/>
            <person name="Berlin A.M."/>
            <person name="Bochicchio J."/>
            <person name="Borenstein D."/>
            <person name="Chapman S.B."/>
            <person name="Chen Z."/>
            <person name="Engels R."/>
            <person name="Freedman E."/>
            <person name="Gellesch M."/>
            <person name="Goldberg J."/>
            <person name="Griggs A."/>
            <person name="Gujja S."/>
            <person name="Heilman E.R."/>
            <person name="Heiman D.I."/>
            <person name="Hepburn T.A."/>
            <person name="Howarth C."/>
            <person name="Jen D."/>
            <person name="Larson L."/>
            <person name="Lewis B."/>
            <person name="Mehta T."/>
            <person name="Park D."/>
            <person name="Pearson M."/>
            <person name="Richards J."/>
            <person name="Roberts A."/>
            <person name="Saif S."/>
            <person name="Shea T.D."/>
            <person name="Shenoy N."/>
            <person name="Sisk P."/>
            <person name="Stolte C."/>
            <person name="Sykes S.N."/>
            <person name="Thomson T."/>
            <person name="Walk T."/>
            <person name="White J."/>
            <person name="Yandava C."/>
            <person name="Straight P."/>
            <person name="Clardy J."/>
            <person name="Hung D."/>
            <person name="Kolter R."/>
            <person name="Mekalanos J."/>
            <person name="Walker S."/>
            <person name="Walsh C.T."/>
            <person name="Wieland-Brown L.C."/>
            <person name="Haas B."/>
            <person name="Nusbaum C."/>
            <person name="Birren B."/>
        </authorList>
    </citation>
    <scope>NUCLEOTIDE SEQUENCE [LARGE SCALE GENOMIC DNA]</scope>
    <source>
        <strain evidence="10">Tu4000</strain>
    </source>
</reference>
<dbReference type="Gene3D" id="3.40.50.2300">
    <property type="match status" value="1"/>
</dbReference>
<dbReference type="FunFam" id="1.10.10.10:FF:000005">
    <property type="entry name" value="Two-component system response regulator"/>
    <property type="match status" value="1"/>
</dbReference>
<keyword evidence="11" id="KW-1185">Reference proteome</keyword>
<name>D9XXE5_9ACTN</name>
<dbReference type="PANTHER" id="PTHR48111:SF28">
    <property type="entry name" value="TRANSCRIPTIONAL REGULATORY PROTEIN TCRX-RELATED"/>
    <property type="match status" value="1"/>
</dbReference>
<dbReference type="Gene3D" id="1.10.10.10">
    <property type="entry name" value="Winged helix-like DNA-binding domain superfamily/Winged helix DNA-binding domain"/>
    <property type="match status" value="1"/>
</dbReference>
<dbReference type="EMBL" id="GG657758">
    <property type="protein sequence ID" value="EFL38346.1"/>
    <property type="molecule type" value="Genomic_DNA"/>
</dbReference>
<dbReference type="Proteomes" id="UP000002968">
    <property type="component" value="Unassembled WGS sequence"/>
</dbReference>
<dbReference type="STRING" id="467200.SSRG_01151"/>
<feature type="domain" description="OmpR/PhoB-type" evidence="9">
    <location>
        <begin position="171"/>
        <end position="268"/>
    </location>
</feature>
<keyword evidence="4 7" id="KW-0238">DNA-binding</keyword>
<evidence type="ECO:0000256" key="4">
    <source>
        <dbReference type="ARBA" id="ARBA00023125"/>
    </source>
</evidence>
<dbReference type="InterPro" id="IPR036388">
    <property type="entry name" value="WH-like_DNA-bd_sf"/>
</dbReference>
<dbReference type="Pfam" id="PF00072">
    <property type="entry name" value="Response_reg"/>
    <property type="match status" value="1"/>
</dbReference>
<evidence type="ECO:0000313" key="10">
    <source>
        <dbReference type="EMBL" id="EFL38346.1"/>
    </source>
</evidence>
<evidence type="ECO:0000256" key="7">
    <source>
        <dbReference type="PROSITE-ProRule" id="PRU01091"/>
    </source>
</evidence>
<keyword evidence="3" id="KW-0805">Transcription regulation</keyword>
<evidence type="ECO:0000259" key="9">
    <source>
        <dbReference type="PROSITE" id="PS51755"/>
    </source>
</evidence>
<feature type="DNA-binding region" description="OmpR/PhoB-type" evidence="7">
    <location>
        <begin position="171"/>
        <end position="268"/>
    </location>
</feature>
<evidence type="ECO:0000256" key="3">
    <source>
        <dbReference type="ARBA" id="ARBA00023015"/>
    </source>
</evidence>
<dbReference type="InterPro" id="IPR011006">
    <property type="entry name" value="CheY-like_superfamily"/>
</dbReference>
<dbReference type="PROSITE" id="PS50110">
    <property type="entry name" value="RESPONSE_REGULATORY"/>
    <property type="match status" value="1"/>
</dbReference>
<evidence type="ECO:0000259" key="8">
    <source>
        <dbReference type="PROSITE" id="PS50110"/>
    </source>
</evidence>
<dbReference type="InterPro" id="IPR016032">
    <property type="entry name" value="Sig_transdc_resp-reg_C-effctor"/>
</dbReference>